<comment type="similarity">
    <text evidence="1">Belongs to the MAP65/ASE1 family.</text>
</comment>
<dbReference type="Pfam" id="PF03999">
    <property type="entry name" value="MAP65_ASE1"/>
    <property type="match status" value="1"/>
</dbReference>
<name>A0AAP0AZ47_9ASPA</name>
<dbReference type="InterPro" id="IPR007145">
    <property type="entry name" value="MAP65_Ase1_PRC1"/>
</dbReference>
<evidence type="ECO:0000256" key="2">
    <source>
        <dbReference type="ARBA" id="ARBA00022701"/>
    </source>
</evidence>
<proteinExistence type="inferred from homology"/>
<dbReference type="PANTHER" id="PTHR19321">
    <property type="entry name" value="PROTEIN REGULATOR OF CYTOKINESIS 1 PRC1-RELATED"/>
    <property type="match status" value="1"/>
</dbReference>
<dbReference type="GO" id="GO:0005874">
    <property type="term" value="C:microtubule"/>
    <property type="evidence" value="ECO:0007669"/>
    <property type="project" value="UniProtKB-KW"/>
</dbReference>
<dbReference type="GO" id="GO:0008017">
    <property type="term" value="F:microtubule binding"/>
    <property type="evidence" value="ECO:0007669"/>
    <property type="project" value="InterPro"/>
</dbReference>
<keyword evidence="4" id="KW-1185">Reference proteome</keyword>
<dbReference type="EMBL" id="JBBWWQ010000019">
    <property type="protein sequence ID" value="KAK8919270.1"/>
    <property type="molecule type" value="Genomic_DNA"/>
</dbReference>
<dbReference type="Proteomes" id="UP001418222">
    <property type="component" value="Unassembled WGS sequence"/>
</dbReference>
<dbReference type="GO" id="GO:0005737">
    <property type="term" value="C:cytoplasm"/>
    <property type="evidence" value="ECO:0007669"/>
    <property type="project" value="TreeGrafter"/>
</dbReference>
<comment type="caution">
    <text evidence="3">The sequence shown here is derived from an EMBL/GenBank/DDBJ whole genome shotgun (WGS) entry which is preliminary data.</text>
</comment>
<evidence type="ECO:0000313" key="4">
    <source>
        <dbReference type="Proteomes" id="UP001418222"/>
    </source>
</evidence>
<evidence type="ECO:0000313" key="3">
    <source>
        <dbReference type="EMBL" id="KAK8919270.1"/>
    </source>
</evidence>
<dbReference type="AlphaFoldDB" id="A0AAP0AZ47"/>
<accession>A0AAP0AZ47</accession>
<evidence type="ECO:0000256" key="1">
    <source>
        <dbReference type="ARBA" id="ARBA00006187"/>
    </source>
</evidence>
<protein>
    <submittedName>
        <fullName evidence="3">65-kDa microtubule-associated protein 1</fullName>
    </submittedName>
</protein>
<keyword evidence="2" id="KW-0493">Microtubule</keyword>
<organism evidence="3 4">
    <name type="scientific">Platanthera zijinensis</name>
    <dbReference type="NCBI Taxonomy" id="2320716"/>
    <lineage>
        <taxon>Eukaryota</taxon>
        <taxon>Viridiplantae</taxon>
        <taxon>Streptophyta</taxon>
        <taxon>Embryophyta</taxon>
        <taxon>Tracheophyta</taxon>
        <taxon>Spermatophyta</taxon>
        <taxon>Magnoliopsida</taxon>
        <taxon>Liliopsida</taxon>
        <taxon>Asparagales</taxon>
        <taxon>Orchidaceae</taxon>
        <taxon>Orchidoideae</taxon>
        <taxon>Orchideae</taxon>
        <taxon>Orchidinae</taxon>
        <taxon>Platanthera</taxon>
    </lineage>
</organism>
<dbReference type="GO" id="GO:0005819">
    <property type="term" value="C:spindle"/>
    <property type="evidence" value="ECO:0007669"/>
    <property type="project" value="TreeGrafter"/>
</dbReference>
<gene>
    <name evidence="3" type="primary">MAP65-1</name>
    <name evidence="3" type="ORF">KSP39_PZI021419</name>
</gene>
<reference evidence="3 4" key="1">
    <citation type="journal article" date="2022" name="Nat. Plants">
        <title>Genomes of leafy and leafless Platanthera orchids illuminate the evolution of mycoheterotrophy.</title>
        <authorList>
            <person name="Li M.H."/>
            <person name="Liu K.W."/>
            <person name="Li Z."/>
            <person name="Lu H.C."/>
            <person name="Ye Q.L."/>
            <person name="Zhang D."/>
            <person name="Wang J.Y."/>
            <person name="Li Y.F."/>
            <person name="Zhong Z.M."/>
            <person name="Liu X."/>
            <person name="Yu X."/>
            <person name="Liu D.K."/>
            <person name="Tu X.D."/>
            <person name="Liu B."/>
            <person name="Hao Y."/>
            <person name="Liao X.Y."/>
            <person name="Jiang Y.T."/>
            <person name="Sun W.H."/>
            <person name="Chen J."/>
            <person name="Chen Y.Q."/>
            <person name="Ai Y."/>
            <person name="Zhai J.W."/>
            <person name="Wu S.S."/>
            <person name="Zhou Z."/>
            <person name="Hsiao Y.Y."/>
            <person name="Wu W.L."/>
            <person name="Chen Y.Y."/>
            <person name="Lin Y.F."/>
            <person name="Hsu J.L."/>
            <person name="Li C.Y."/>
            <person name="Wang Z.W."/>
            <person name="Zhao X."/>
            <person name="Zhong W.Y."/>
            <person name="Ma X.K."/>
            <person name="Ma L."/>
            <person name="Huang J."/>
            <person name="Chen G.Z."/>
            <person name="Huang M.Z."/>
            <person name="Huang L."/>
            <person name="Peng D.H."/>
            <person name="Luo Y.B."/>
            <person name="Zou S.Q."/>
            <person name="Chen S.P."/>
            <person name="Lan S."/>
            <person name="Tsai W.C."/>
            <person name="Van de Peer Y."/>
            <person name="Liu Z.J."/>
        </authorList>
    </citation>
    <scope>NUCLEOTIDE SEQUENCE [LARGE SCALE GENOMIC DNA]</scope>
    <source>
        <strain evidence="3">Lor287</strain>
    </source>
</reference>
<dbReference type="PANTHER" id="PTHR19321:SF4">
    <property type="entry name" value="65-KDA MICROTUBULE-ASSOCIATED PROTEIN 5"/>
    <property type="match status" value="1"/>
</dbReference>
<dbReference type="GO" id="GO:0000226">
    <property type="term" value="P:microtubule cytoskeleton organization"/>
    <property type="evidence" value="ECO:0007669"/>
    <property type="project" value="InterPro"/>
</dbReference>
<sequence>MEATSCSSLLQELQVLSSSLMSISSRVFRSSSSMGGSNLEWNQISSTVLWDEIGETDHERDRMILRLEQDCLNVYRKKVDQERKHKSDLVQALSEGEAEIAKIISVLGDQGNPIPVGKQGCTLKEQVSKIEPMLDDLRRKREERVKEFFEVQSQILQICTELSGSTLPSGSACPQIDERDLTLKRLGELKFHLLELQKEKDTKLQKASANIKTINELCSVLSLDFGKMLHEVHPIFADAGNIQLRSISNETLAPRTGSMLTELWNLMDIDMYEQNKYNNVTSLMSASSADALDHGSLAMDVINQAELEVERLNILKATKMKELVLKKQNELEEIYRGVHMEFDFVAARQKIINNINSG</sequence>